<accession>A0ABW1TPJ9</accession>
<evidence type="ECO:0000313" key="3">
    <source>
        <dbReference type="Proteomes" id="UP001596191"/>
    </source>
</evidence>
<evidence type="ECO:0000313" key="2">
    <source>
        <dbReference type="EMBL" id="MFC6275427.1"/>
    </source>
</evidence>
<keyword evidence="1" id="KW-0732">Signal</keyword>
<evidence type="ECO:0008006" key="4">
    <source>
        <dbReference type="Google" id="ProtNLM"/>
    </source>
</evidence>
<keyword evidence="3" id="KW-1185">Reference proteome</keyword>
<organism evidence="2 3">
    <name type="scientific">Levilactobacillus tangyuanensis</name>
    <dbReference type="NCBI Taxonomy" id="2486021"/>
    <lineage>
        <taxon>Bacteria</taxon>
        <taxon>Bacillati</taxon>
        <taxon>Bacillota</taxon>
        <taxon>Bacilli</taxon>
        <taxon>Lactobacillales</taxon>
        <taxon>Lactobacillaceae</taxon>
        <taxon>Levilactobacillus</taxon>
    </lineage>
</organism>
<feature type="signal peptide" evidence="1">
    <location>
        <begin position="1"/>
        <end position="30"/>
    </location>
</feature>
<protein>
    <recommendedName>
        <fullName evidence="4">SCP domain-containing protein</fullName>
    </recommendedName>
</protein>
<dbReference type="RefSeq" id="WP_125642239.1">
    <property type="nucleotide sequence ID" value="NZ_JBHSSJ010000010.1"/>
</dbReference>
<feature type="chain" id="PRO_5045889460" description="SCP domain-containing protein" evidence="1">
    <location>
        <begin position="31"/>
        <end position="289"/>
    </location>
</feature>
<evidence type="ECO:0000256" key="1">
    <source>
        <dbReference type="SAM" id="SignalP"/>
    </source>
</evidence>
<reference evidence="3" key="1">
    <citation type="journal article" date="2019" name="Int. J. Syst. Evol. Microbiol.">
        <title>The Global Catalogue of Microorganisms (GCM) 10K type strain sequencing project: providing services to taxonomists for standard genome sequencing and annotation.</title>
        <authorList>
            <consortium name="The Broad Institute Genomics Platform"/>
            <consortium name="The Broad Institute Genome Sequencing Center for Infectious Disease"/>
            <person name="Wu L."/>
            <person name="Ma J."/>
        </authorList>
    </citation>
    <scope>NUCLEOTIDE SEQUENCE [LARGE SCALE GENOMIC DNA]</scope>
    <source>
        <strain evidence="3">CCM 8907</strain>
    </source>
</reference>
<gene>
    <name evidence="2" type="ORF">ACFQET_07885</name>
</gene>
<dbReference type="Gene3D" id="3.40.33.10">
    <property type="entry name" value="CAP"/>
    <property type="match status" value="1"/>
</dbReference>
<comment type="caution">
    <text evidence="2">The sequence shown here is derived from an EMBL/GenBank/DDBJ whole genome shotgun (WGS) entry which is preliminary data.</text>
</comment>
<name>A0ABW1TPJ9_9LACO</name>
<dbReference type="EMBL" id="JBHSSJ010000010">
    <property type="protein sequence ID" value="MFC6275427.1"/>
    <property type="molecule type" value="Genomic_DNA"/>
</dbReference>
<sequence>MMKKLQHGIIAGSMVLAFGMVSLVPATAHASTYSAKRSHSVRLVWRRSMKKHSYHGTKGYLYSKHLGRRYKALKAYPNTTWKTMGHEKLRIKKNGEYRIYYHVKSANGKHSGWVWRGHLTKGRAKQIIYNKNVSDKDSYLEENDLNPTPSATKINQAFIKIVNEARVAKGVDPLQKNETIQTQVSDQRIKQIPTNFTHYDADGVAYQTALFKAVGLENASHGEVMDNRDWAQSDTATAKMIAYDFQHDGNNGAHWDVITSGTYVYYGLATVNQKGKLYTVMNLMSEPNN</sequence>
<dbReference type="InterPro" id="IPR035940">
    <property type="entry name" value="CAP_sf"/>
</dbReference>
<proteinExistence type="predicted"/>
<dbReference type="Proteomes" id="UP001596191">
    <property type="component" value="Unassembled WGS sequence"/>
</dbReference>